<organism evidence="1 2">
    <name type="scientific">Micromonospora tulbaghiae</name>
    <dbReference type="NCBI Taxonomy" id="479978"/>
    <lineage>
        <taxon>Bacteria</taxon>
        <taxon>Bacillati</taxon>
        <taxon>Actinomycetota</taxon>
        <taxon>Actinomycetes</taxon>
        <taxon>Micromonosporales</taxon>
        <taxon>Micromonosporaceae</taxon>
        <taxon>Micromonospora</taxon>
    </lineage>
</organism>
<reference evidence="1" key="1">
    <citation type="submission" date="2021-03" db="EMBL/GenBank/DDBJ databases">
        <title>X isolated from Micromonospora tulbaghiae.</title>
        <authorList>
            <person name="Stennett H.L."/>
        </authorList>
    </citation>
    <scope>NUCLEOTIDE SEQUENCE</scope>
    <source>
        <strain evidence="1">28M1-20</strain>
    </source>
</reference>
<evidence type="ECO:0000313" key="2">
    <source>
        <dbReference type="Proteomes" id="UP000669887"/>
    </source>
</evidence>
<gene>
    <name evidence="1" type="ORF">J5U46_16355</name>
</gene>
<protein>
    <submittedName>
        <fullName evidence="1">Uncharacterized protein</fullName>
    </submittedName>
</protein>
<name>A0AAW4JJL7_9ACTN</name>
<dbReference type="AlphaFoldDB" id="A0AAW4JJL7"/>
<sequence length="58" mass="6710">MSERLKELLLTELRRAVDVRIEGSDDPDEITAELVGRLRRIKAMQRQCEHRYGGGGER</sequence>
<dbReference type="Proteomes" id="UP000669887">
    <property type="component" value="Unassembled WGS sequence"/>
</dbReference>
<evidence type="ECO:0000313" key="1">
    <source>
        <dbReference type="EMBL" id="MBO4141729.1"/>
    </source>
</evidence>
<dbReference type="RefSeq" id="WP_208577364.1">
    <property type="nucleotide sequence ID" value="NZ_JAGFVQ010000029.1"/>
</dbReference>
<accession>A0AAW4JJL7</accession>
<dbReference type="EMBL" id="JAGFVQ010000029">
    <property type="protein sequence ID" value="MBO4141729.1"/>
    <property type="molecule type" value="Genomic_DNA"/>
</dbReference>
<comment type="caution">
    <text evidence="1">The sequence shown here is derived from an EMBL/GenBank/DDBJ whole genome shotgun (WGS) entry which is preliminary data.</text>
</comment>
<proteinExistence type="predicted"/>